<dbReference type="Proteomes" id="UP000680866">
    <property type="component" value="Chromosome"/>
</dbReference>
<dbReference type="EMBL" id="AP023359">
    <property type="protein sequence ID" value="BCJ68128.1"/>
    <property type="molecule type" value="Genomic_DNA"/>
</dbReference>
<keyword evidence="3" id="KW-1185">Reference proteome</keyword>
<organism evidence="2 3">
    <name type="scientific">Polymorphospora rubra</name>
    <dbReference type="NCBI Taxonomy" id="338584"/>
    <lineage>
        <taxon>Bacteria</taxon>
        <taxon>Bacillati</taxon>
        <taxon>Actinomycetota</taxon>
        <taxon>Actinomycetes</taxon>
        <taxon>Micromonosporales</taxon>
        <taxon>Micromonosporaceae</taxon>
        <taxon>Polymorphospora</taxon>
    </lineage>
</organism>
<evidence type="ECO:0000256" key="1">
    <source>
        <dbReference type="SAM" id="MobiDB-lite"/>
    </source>
</evidence>
<proteinExistence type="predicted"/>
<reference evidence="2" key="1">
    <citation type="submission" date="2020-08" db="EMBL/GenBank/DDBJ databases">
        <title>Whole genome shotgun sequence of Polymorphospora rubra NBRC 101157.</title>
        <authorList>
            <person name="Komaki H."/>
            <person name="Tamura T."/>
        </authorList>
    </citation>
    <scope>NUCLEOTIDE SEQUENCE</scope>
    <source>
        <strain evidence="2">NBRC 101157</strain>
    </source>
</reference>
<dbReference type="KEGG" id="pry:Prubr_51490"/>
<feature type="compositionally biased region" description="Basic and acidic residues" evidence="1">
    <location>
        <begin position="27"/>
        <end position="62"/>
    </location>
</feature>
<feature type="compositionally biased region" description="Basic and acidic residues" evidence="1">
    <location>
        <begin position="248"/>
        <end position="260"/>
    </location>
</feature>
<evidence type="ECO:0000313" key="2">
    <source>
        <dbReference type="EMBL" id="BCJ68128.1"/>
    </source>
</evidence>
<feature type="compositionally biased region" description="Basic and acidic residues" evidence="1">
    <location>
        <begin position="277"/>
        <end position="292"/>
    </location>
</feature>
<feature type="compositionally biased region" description="Basic residues" evidence="1">
    <location>
        <begin position="82"/>
        <end position="99"/>
    </location>
</feature>
<name>A0A810N8K9_9ACTN</name>
<evidence type="ECO:0000313" key="3">
    <source>
        <dbReference type="Proteomes" id="UP000680866"/>
    </source>
</evidence>
<accession>A0A810N8K9</accession>
<feature type="compositionally biased region" description="Basic and acidic residues" evidence="1">
    <location>
        <begin position="221"/>
        <end position="240"/>
    </location>
</feature>
<dbReference type="AlphaFoldDB" id="A0A810N8K9"/>
<feature type="compositionally biased region" description="Basic and acidic residues" evidence="1">
    <location>
        <begin position="154"/>
        <end position="210"/>
    </location>
</feature>
<feature type="region of interest" description="Disordered" evidence="1">
    <location>
        <begin position="1"/>
        <end position="292"/>
    </location>
</feature>
<feature type="compositionally biased region" description="Basic and acidic residues" evidence="1">
    <location>
        <begin position="100"/>
        <end position="109"/>
    </location>
</feature>
<gene>
    <name evidence="2" type="ORF">Prubr_51490</name>
</gene>
<protein>
    <submittedName>
        <fullName evidence="2">Uncharacterized protein</fullName>
    </submittedName>
</protein>
<sequence length="292" mass="32675">MQPERLTPNVGRGQRDEQVLQQQPCAEPHRGHRQDQRRDRQGQRQGEENERGGEEQAQRGDETGPPASGHETAHEGVAGQHAHCRRHEQHPGRGRRVRHEQRLASHDEAVGNPQREIDVPAGRQRPQLPVDPPGLADGRPAGGPRSTGGEPEPGDGRTDKVETGADHQRLPGRHDDHQHTTDAVPEDLHAADKHVEHRPGEDVAAVRHDLSQQPPAHSAGHRVDQAQAEHDQQQTPDRHPWNGHSGRTRREEQRHRDERRPRRQPVRRGEQGGGTHDLGEGRAEEAQCGKQR</sequence>